<dbReference type="EMBL" id="VLKM01000005">
    <property type="protein sequence ID" value="TWH94816.1"/>
    <property type="molecule type" value="Genomic_DNA"/>
</dbReference>
<dbReference type="RefSeq" id="WP_133609107.1">
    <property type="nucleotide sequence ID" value="NZ_SNZC01000002.1"/>
</dbReference>
<evidence type="ECO:0000313" key="2">
    <source>
        <dbReference type="EMBL" id="TWH94816.1"/>
    </source>
</evidence>
<evidence type="ECO:0000256" key="1">
    <source>
        <dbReference type="SAM" id="SignalP"/>
    </source>
</evidence>
<dbReference type="AlphaFoldDB" id="A0A562KHD6"/>
<keyword evidence="1" id="KW-0732">Signal</keyword>
<reference evidence="2 3" key="1">
    <citation type="journal article" date="2015" name="Stand. Genomic Sci.">
        <title>Genomic Encyclopedia of Bacterial and Archaeal Type Strains, Phase III: the genomes of soil and plant-associated and newly described type strains.</title>
        <authorList>
            <person name="Whitman W.B."/>
            <person name="Woyke T."/>
            <person name="Klenk H.P."/>
            <person name="Zhou Y."/>
            <person name="Lilburn T.G."/>
            <person name="Beck B.J."/>
            <person name="De Vos P."/>
            <person name="Vandamme P."/>
            <person name="Eisen J.A."/>
            <person name="Garrity G."/>
            <person name="Hugenholtz P."/>
            <person name="Kyrpides N.C."/>
        </authorList>
    </citation>
    <scope>NUCLEOTIDE SEQUENCE [LARGE SCALE GENOMIC DNA]</scope>
    <source>
        <strain evidence="2 3">CGMCC 1.6844</strain>
    </source>
</reference>
<dbReference type="Proteomes" id="UP000315312">
    <property type="component" value="Unassembled WGS sequence"/>
</dbReference>
<evidence type="ECO:0000313" key="3">
    <source>
        <dbReference type="Proteomes" id="UP000315312"/>
    </source>
</evidence>
<protein>
    <recommendedName>
        <fullName evidence="4">NlpE-like protein</fullName>
    </recommendedName>
</protein>
<gene>
    <name evidence="2" type="ORF">IP97_01529</name>
</gene>
<evidence type="ECO:0008006" key="4">
    <source>
        <dbReference type="Google" id="ProtNLM"/>
    </source>
</evidence>
<name>A0A562KHD6_9FLAO</name>
<comment type="caution">
    <text evidence="2">The sequence shown here is derived from an EMBL/GenBank/DDBJ whole genome shotgun (WGS) entry which is preliminary data.</text>
</comment>
<feature type="chain" id="PRO_5022807446" description="NlpE-like protein" evidence="1">
    <location>
        <begin position="21"/>
        <end position="122"/>
    </location>
</feature>
<dbReference type="OrthoDB" id="10005243at2"/>
<proteinExistence type="predicted"/>
<sequence length="122" mass="14239">MKLKFFLLSILFLSFTNCFSQEFTVLATHYKGQGLDTDYPFKGTFIIKDSSLILDCDQFHLDAQTTKDKSGFITYQYENREYKLQIIDKKGNYNKISYDFILITKTDDIVGGEVSTYYCKIK</sequence>
<keyword evidence="3" id="KW-1185">Reference proteome</keyword>
<accession>A0A562KHD6</accession>
<organism evidence="2 3">
    <name type="scientific">Flavobacterium cheniae</name>
    <dbReference type="NCBI Taxonomy" id="295428"/>
    <lineage>
        <taxon>Bacteria</taxon>
        <taxon>Pseudomonadati</taxon>
        <taxon>Bacteroidota</taxon>
        <taxon>Flavobacteriia</taxon>
        <taxon>Flavobacteriales</taxon>
        <taxon>Flavobacteriaceae</taxon>
        <taxon>Flavobacterium</taxon>
    </lineage>
</organism>
<feature type="signal peptide" evidence="1">
    <location>
        <begin position="1"/>
        <end position="20"/>
    </location>
</feature>